<keyword evidence="25" id="KW-1185">Reference proteome</keyword>
<evidence type="ECO:0000256" key="22">
    <source>
        <dbReference type="SAM" id="Phobius"/>
    </source>
</evidence>
<protein>
    <recommendedName>
        <fullName evidence="19">Cbb3-type cytochrome c oxidase subunit</fullName>
    </recommendedName>
</protein>
<feature type="binding site" description="axial binding residue" evidence="20">
    <location>
        <position position="284"/>
    </location>
    <ligand>
        <name>heme c</name>
        <dbReference type="ChEBI" id="CHEBI:61717"/>
        <label>1</label>
    </ligand>
    <ligandPart>
        <name>Fe</name>
        <dbReference type="ChEBI" id="CHEBI:18248"/>
    </ligandPart>
</feature>
<dbReference type="InterPro" id="IPR009056">
    <property type="entry name" value="Cyt_c-like_dom"/>
</dbReference>
<keyword evidence="18 19" id="KW-0472">Membrane</keyword>
<dbReference type="InterPro" id="IPR050597">
    <property type="entry name" value="Cytochrome_c_Oxidase_Subunit"/>
</dbReference>
<comment type="subcellular location">
    <subcellularLocation>
        <location evidence="1 19">Cell inner membrane</location>
    </subcellularLocation>
</comment>
<evidence type="ECO:0000256" key="2">
    <source>
        <dbReference type="ARBA" id="ARBA00004673"/>
    </source>
</evidence>
<keyword evidence="6 19" id="KW-0997">Cell inner membrane</keyword>
<evidence type="ECO:0000256" key="7">
    <source>
        <dbReference type="ARBA" id="ARBA00022617"/>
    </source>
</evidence>
<organism evidence="24 25">
    <name type="scientific">Thiothrix caldifontis</name>
    <dbReference type="NCBI Taxonomy" id="525918"/>
    <lineage>
        <taxon>Bacteria</taxon>
        <taxon>Pseudomonadati</taxon>
        <taxon>Pseudomonadota</taxon>
        <taxon>Gammaproteobacteria</taxon>
        <taxon>Thiotrichales</taxon>
        <taxon>Thiotrichaceae</taxon>
        <taxon>Thiothrix</taxon>
    </lineage>
</organism>
<dbReference type="GO" id="GO:1902600">
    <property type="term" value="P:proton transmembrane transport"/>
    <property type="evidence" value="ECO:0007669"/>
    <property type="project" value="UniProtKB-KW"/>
</dbReference>
<feature type="domain" description="Cytochrome c" evidence="23">
    <location>
        <begin position="126"/>
        <end position="206"/>
    </location>
</feature>
<dbReference type="GO" id="GO:0009055">
    <property type="term" value="F:electron transfer activity"/>
    <property type="evidence" value="ECO:0007669"/>
    <property type="project" value="InterPro"/>
</dbReference>
<comment type="similarity">
    <text evidence="3 19">Belongs to the CcoP / FixP family.</text>
</comment>
<keyword evidence="7 19" id="KW-0349">Heme</keyword>
<feature type="binding site" description="covalent" evidence="21">
    <location>
        <position position="233"/>
    </location>
    <ligand>
        <name>heme c</name>
        <dbReference type="ChEBI" id="CHEBI:61717"/>
        <label>2</label>
    </ligand>
</feature>
<feature type="binding site" description="covalent" evidence="21">
    <location>
        <position position="142"/>
    </location>
    <ligand>
        <name>heme c</name>
        <dbReference type="ChEBI" id="CHEBI:61717"/>
        <label>1</label>
    </ligand>
</feature>
<dbReference type="NCBIfam" id="TIGR00782">
    <property type="entry name" value="ccoP"/>
    <property type="match status" value="1"/>
</dbReference>
<comment type="cofactor">
    <cofactor evidence="19 21">
        <name>heme c</name>
        <dbReference type="ChEBI" id="CHEBI:61717"/>
    </cofactor>
    <text evidence="19 21">Binds 2 heme C groups per subunit.</text>
</comment>
<reference evidence="24 25" key="1">
    <citation type="submission" date="2016-10" db="EMBL/GenBank/DDBJ databases">
        <authorList>
            <person name="de Groot N.N."/>
        </authorList>
    </citation>
    <scope>NUCLEOTIDE SEQUENCE [LARGE SCALE GENOMIC DNA]</scope>
    <source>
        <strain evidence="24 25">DSM 21228</strain>
    </source>
</reference>
<evidence type="ECO:0000256" key="12">
    <source>
        <dbReference type="ARBA" id="ARBA00022781"/>
    </source>
</evidence>
<dbReference type="Pfam" id="PF13442">
    <property type="entry name" value="Cytochrome_CBB3"/>
    <property type="match status" value="1"/>
</dbReference>
<keyword evidence="5 19" id="KW-1003">Cell membrane</keyword>
<dbReference type="PRINTS" id="PR00605">
    <property type="entry name" value="CYTCHROMECIC"/>
</dbReference>
<evidence type="ECO:0000256" key="16">
    <source>
        <dbReference type="ARBA" id="ARBA00023004"/>
    </source>
</evidence>
<evidence type="ECO:0000256" key="1">
    <source>
        <dbReference type="ARBA" id="ARBA00004533"/>
    </source>
</evidence>
<evidence type="ECO:0000256" key="10">
    <source>
        <dbReference type="ARBA" id="ARBA00022723"/>
    </source>
</evidence>
<evidence type="ECO:0000256" key="9">
    <source>
        <dbReference type="ARBA" id="ARBA00022692"/>
    </source>
</evidence>
<dbReference type="GO" id="GO:0005886">
    <property type="term" value="C:plasma membrane"/>
    <property type="evidence" value="ECO:0007669"/>
    <property type="project" value="UniProtKB-SubCell"/>
</dbReference>
<feature type="binding site" description="axial binding residue" evidence="20">
    <location>
        <position position="143"/>
    </location>
    <ligand>
        <name>heme c</name>
        <dbReference type="ChEBI" id="CHEBI:61717"/>
        <label>1</label>
    </ligand>
    <ligandPart>
        <name>Fe</name>
        <dbReference type="ChEBI" id="CHEBI:18248"/>
    </ligandPart>
</feature>
<feature type="transmembrane region" description="Helical" evidence="22">
    <location>
        <begin position="33"/>
        <end position="52"/>
    </location>
</feature>
<dbReference type="GO" id="GO:0006119">
    <property type="term" value="P:oxidative phosphorylation"/>
    <property type="evidence" value="ECO:0007669"/>
    <property type="project" value="UniProtKB-UniPathway"/>
</dbReference>
<dbReference type="PROSITE" id="PS51007">
    <property type="entry name" value="CYTC"/>
    <property type="match status" value="2"/>
</dbReference>
<evidence type="ECO:0000256" key="4">
    <source>
        <dbReference type="ARBA" id="ARBA00022448"/>
    </source>
</evidence>
<dbReference type="Pfam" id="PF00034">
    <property type="entry name" value="Cytochrom_C"/>
    <property type="match status" value="1"/>
</dbReference>
<dbReference type="GO" id="GO:0016491">
    <property type="term" value="F:oxidoreductase activity"/>
    <property type="evidence" value="ECO:0007669"/>
    <property type="project" value="UniProtKB-KW"/>
</dbReference>
<evidence type="ECO:0000256" key="3">
    <source>
        <dbReference type="ARBA" id="ARBA00006113"/>
    </source>
</evidence>
<feature type="binding site" description="covalent" evidence="21">
    <location>
        <position position="230"/>
    </location>
    <ligand>
        <name>heme c</name>
        <dbReference type="ChEBI" id="CHEBI:61717"/>
        <label>2</label>
    </ligand>
</feature>
<dbReference type="UniPathway" id="UPA00705"/>
<evidence type="ECO:0000256" key="20">
    <source>
        <dbReference type="PIRSR" id="PIRSR000006-1"/>
    </source>
</evidence>
<dbReference type="GO" id="GO:0020037">
    <property type="term" value="F:heme binding"/>
    <property type="evidence" value="ECO:0007669"/>
    <property type="project" value="InterPro"/>
</dbReference>
<comment type="function">
    <text evidence="19">C-type cytochrome. Part of the cbb3-type cytochrome c oxidase complex.</text>
</comment>
<comment type="pathway">
    <text evidence="2 19">Energy metabolism; oxidative phosphorylation.</text>
</comment>
<evidence type="ECO:0000259" key="23">
    <source>
        <dbReference type="PROSITE" id="PS51007"/>
    </source>
</evidence>
<gene>
    <name evidence="24" type="ORF">SAMN05660964_02403</name>
</gene>
<evidence type="ECO:0000256" key="6">
    <source>
        <dbReference type="ARBA" id="ARBA00022519"/>
    </source>
</evidence>
<dbReference type="Gene3D" id="1.10.760.10">
    <property type="entry name" value="Cytochrome c-like domain"/>
    <property type="match status" value="2"/>
</dbReference>
<evidence type="ECO:0000256" key="18">
    <source>
        <dbReference type="ARBA" id="ARBA00023136"/>
    </source>
</evidence>
<dbReference type="Pfam" id="PF14715">
    <property type="entry name" value="FixP_N"/>
    <property type="match status" value="1"/>
</dbReference>
<keyword evidence="11" id="KW-0677">Repeat</keyword>
<keyword evidence="8 19" id="KW-0679">Respiratory chain</keyword>
<feature type="binding site" description="covalent" evidence="21">
    <location>
        <position position="139"/>
    </location>
    <ligand>
        <name>heme c</name>
        <dbReference type="ChEBI" id="CHEBI:61717"/>
        <label>1</label>
    </ligand>
</feature>
<proteinExistence type="inferred from homology"/>
<dbReference type="STRING" id="525918.SAMN05660964_02403"/>
<evidence type="ECO:0000256" key="19">
    <source>
        <dbReference type="PIRNR" id="PIRNR000006"/>
    </source>
</evidence>
<accession>A0A1H4DXC6</accession>
<sequence length="316" mass="34557">MATPVKDPLTGAETTGHVWDDSLQEFNNPLPRWWLWTFYGTIIFTILYWVMYPSWPIGNTYLKGIGNDITYKTDAGEEKTTHWNMRALLAHDMQNGAEAIKQQEYLAKVGAASYEQIAQDPDMSSFVRSYGVGMFGDNCAACHQSGGQGVVGQFPNLVDDDWLWGGDTTAIENTIRHGRLGYMPAYSKTFDETQLNQVANYVLTLSGEPAVDAAAAAEGQKIFQGQAGGCYMCHTKEGTGMHAQGSANLTDKVWTIANLPAAETPEAKLEAVKAVIHNGVKRQMPVFGKDGRNLSDTEIKVLVAYLQQMSGGATAQ</sequence>
<keyword evidence="14 22" id="KW-1133">Transmembrane helix</keyword>
<dbReference type="Gene3D" id="6.10.280.130">
    <property type="match status" value="1"/>
</dbReference>
<keyword evidence="4 19" id="KW-0813">Transport</keyword>
<evidence type="ECO:0000256" key="21">
    <source>
        <dbReference type="PIRSR" id="PIRSR000006-2"/>
    </source>
</evidence>
<feature type="domain" description="Cytochrome c" evidence="23">
    <location>
        <begin position="214"/>
        <end position="310"/>
    </location>
</feature>
<dbReference type="SUPFAM" id="SSF46626">
    <property type="entry name" value="Cytochrome c"/>
    <property type="match status" value="2"/>
</dbReference>
<dbReference type="RefSeq" id="WP_093068944.1">
    <property type="nucleotide sequence ID" value="NZ_FNQP01000013.1"/>
</dbReference>
<keyword evidence="10 19" id="KW-0479">Metal-binding</keyword>
<keyword evidence="17 19" id="KW-0406">Ion transport</keyword>
<dbReference type="InterPro" id="IPR036909">
    <property type="entry name" value="Cyt_c-like_dom_sf"/>
</dbReference>
<dbReference type="EMBL" id="FNQP01000013">
    <property type="protein sequence ID" value="SEA77434.1"/>
    <property type="molecule type" value="Genomic_DNA"/>
</dbReference>
<feature type="binding site" description="axial binding residue" evidence="20">
    <location>
        <position position="234"/>
    </location>
    <ligand>
        <name>heme c</name>
        <dbReference type="ChEBI" id="CHEBI:61717"/>
        <label>2</label>
    </ligand>
    <ligandPart>
        <name>Fe</name>
        <dbReference type="ChEBI" id="CHEBI:18248"/>
    </ligandPart>
</feature>
<evidence type="ECO:0000256" key="5">
    <source>
        <dbReference type="ARBA" id="ARBA00022475"/>
    </source>
</evidence>
<evidence type="ECO:0000256" key="14">
    <source>
        <dbReference type="ARBA" id="ARBA00022989"/>
    </source>
</evidence>
<keyword evidence="15 19" id="KW-0560">Oxidoreductase</keyword>
<feature type="binding site" description="axial binding residue" evidence="20">
    <location>
        <position position="183"/>
    </location>
    <ligand>
        <name>heme c</name>
        <dbReference type="ChEBI" id="CHEBI:61717"/>
        <label>2</label>
    </ligand>
    <ligandPart>
        <name>Fe</name>
        <dbReference type="ChEBI" id="CHEBI:18248"/>
    </ligandPart>
</feature>
<dbReference type="InterPro" id="IPR004678">
    <property type="entry name" value="Cyt_c_oxidase_cbb3_su3"/>
</dbReference>
<dbReference type="InterPro" id="IPR038414">
    <property type="entry name" value="CcoP_N_sf"/>
</dbReference>
<evidence type="ECO:0000256" key="17">
    <source>
        <dbReference type="ARBA" id="ARBA00023065"/>
    </source>
</evidence>
<dbReference type="InterPro" id="IPR008168">
    <property type="entry name" value="Cyt_C_IC"/>
</dbReference>
<dbReference type="Proteomes" id="UP000199397">
    <property type="component" value="Unassembled WGS sequence"/>
</dbReference>
<comment type="subunit">
    <text evidence="19">Component of the cbb3-type cytochrome c oxidase.</text>
</comment>
<evidence type="ECO:0000313" key="24">
    <source>
        <dbReference type="EMBL" id="SEA77434.1"/>
    </source>
</evidence>
<evidence type="ECO:0000256" key="13">
    <source>
        <dbReference type="ARBA" id="ARBA00022982"/>
    </source>
</evidence>
<dbReference type="OrthoDB" id="9811281at2"/>
<evidence type="ECO:0000256" key="8">
    <source>
        <dbReference type="ARBA" id="ARBA00022660"/>
    </source>
</evidence>
<evidence type="ECO:0000313" key="25">
    <source>
        <dbReference type="Proteomes" id="UP000199397"/>
    </source>
</evidence>
<keyword evidence="12 19" id="KW-0375">Hydrogen ion transport</keyword>
<keyword evidence="13 19" id="KW-0249">Electron transport</keyword>
<dbReference type="GO" id="GO:0005506">
    <property type="term" value="F:iron ion binding"/>
    <property type="evidence" value="ECO:0007669"/>
    <property type="project" value="InterPro"/>
</dbReference>
<dbReference type="PANTHER" id="PTHR33751">
    <property type="entry name" value="CBB3-TYPE CYTOCHROME C OXIDASE SUBUNIT FIXP"/>
    <property type="match status" value="1"/>
</dbReference>
<keyword evidence="16 19" id="KW-0408">Iron</keyword>
<evidence type="ECO:0000256" key="11">
    <source>
        <dbReference type="ARBA" id="ARBA00022737"/>
    </source>
</evidence>
<evidence type="ECO:0000256" key="15">
    <source>
        <dbReference type="ARBA" id="ARBA00023002"/>
    </source>
</evidence>
<keyword evidence="9 22" id="KW-0812">Transmembrane</keyword>
<name>A0A1H4DXC6_9GAMM</name>
<dbReference type="InterPro" id="IPR032858">
    <property type="entry name" value="CcoP_N"/>
</dbReference>
<dbReference type="PIRSF" id="PIRSF000006">
    <property type="entry name" value="Cbb3-Cox_fixP"/>
    <property type="match status" value="1"/>
</dbReference>
<dbReference type="AlphaFoldDB" id="A0A1H4DXC6"/>
<dbReference type="PANTHER" id="PTHR33751:SF1">
    <property type="entry name" value="CBB3-TYPE CYTOCHROME C OXIDASE SUBUNIT FIXP"/>
    <property type="match status" value="1"/>
</dbReference>